<gene>
    <name evidence="1" type="ORF">EM808_25750</name>
</gene>
<evidence type="ECO:0000313" key="2">
    <source>
        <dbReference type="Proteomes" id="UP000288024"/>
    </source>
</evidence>
<reference evidence="1 2" key="1">
    <citation type="submission" date="2019-01" db="EMBL/GenBank/DDBJ databases">
        <title>Bacillus sp. M5HDSG1-1, whole genome shotgun sequence.</title>
        <authorList>
            <person name="Tuo L."/>
        </authorList>
    </citation>
    <scope>NUCLEOTIDE SEQUENCE [LARGE SCALE GENOMIC DNA]</scope>
    <source>
        <strain evidence="1 2">M5HDSG1-1</strain>
    </source>
</reference>
<evidence type="ECO:0000313" key="1">
    <source>
        <dbReference type="EMBL" id="RVT57011.1"/>
    </source>
</evidence>
<protein>
    <submittedName>
        <fullName evidence="1">Uncharacterized protein</fullName>
    </submittedName>
</protein>
<organism evidence="1 2">
    <name type="scientific">Niallia taxi</name>
    <dbReference type="NCBI Taxonomy" id="2499688"/>
    <lineage>
        <taxon>Bacteria</taxon>
        <taxon>Bacillati</taxon>
        <taxon>Bacillota</taxon>
        <taxon>Bacilli</taxon>
        <taxon>Bacillales</taxon>
        <taxon>Bacillaceae</taxon>
        <taxon>Niallia</taxon>
    </lineage>
</organism>
<accession>A0A437K3S5</accession>
<proteinExistence type="predicted"/>
<dbReference type="AlphaFoldDB" id="A0A437K3S5"/>
<keyword evidence="2" id="KW-1185">Reference proteome</keyword>
<dbReference type="RefSeq" id="WP_127742268.1">
    <property type="nucleotide sequence ID" value="NZ_CAJCKN010000031.1"/>
</dbReference>
<name>A0A437K3S5_9BACI</name>
<dbReference type="EMBL" id="RZTZ01000020">
    <property type="protein sequence ID" value="RVT57011.1"/>
    <property type="molecule type" value="Genomic_DNA"/>
</dbReference>
<comment type="caution">
    <text evidence="1">The sequence shown here is derived from an EMBL/GenBank/DDBJ whole genome shotgun (WGS) entry which is preliminary data.</text>
</comment>
<sequence>MSNEYIGKYIRFTPTTIDIMDELIQNNPGIKNYAEAVRYALLFLSTNQNDESKEEVLTRKLNAMSKNIDLLTEMIAGGFHEQGVKAINNIDETYIYQDAKRNVENKIQRSTTIKTNVKRSNMITSEPIAEEKKEIKQEKPKAFNWSI</sequence>
<dbReference type="GeneID" id="87619967"/>
<dbReference type="Proteomes" id="UP000288024">
    <property type="component" value="Unassembled WGS sequence"/>
</dbReference>